<dbReference type="RefSeq" id="WP_377094992.1">
    <property type="nucleotide sequence ID" value="NZ_JBHSJM010000001.1"/>
</dbReference>
<gene>
    <name evidence="7" type="ORF">ACFSQZ_02055</name>
</gene>
<feature type="active site" description="Nucleophile" evidence="5">
    <location>
        <position position="345"/>
    </location>
</feature>
<dbReference type="SUPFAM" id="SSF53335">
    <property type="entry name" value="S-adenosyl-L-methionine-dependent methyltransferases"/>
    <property type="match status" value="1"/>
</dbReference>
<dbReference type="EC" id="2.1.1.-" evidence="7"/>
<evidence type="ECO:0000256" key="3">
    <source>
        <dbReference type="ARBA" id="ARBA00022691"/>
    </source>
</evidence>
<comment type="caution">
    <text evidence="7">The sequence shown here is derived from an EMBL/GenBank/DDBJ whole genome shotgun (WGS) entry which is preliminary data.</text>
</comment>
<dbReference type="Pfam" id="PF22458">
    <property type="entry name" value="RsmF-B_ferredox"/>
    <property type="match status" value="1"/>
</dbReference>
<comment type="caution">
    <text evidence="5">Lacks conserved residue(s) required for the propagation of feature annotation.</text>
</comment>
<proteinExistence type="inferred from homology"/>
<keyword evidence="1 5" id="KW-0489">Methyltransferase</keyword>
<evidence type="ECO:0000256" key="4">
    <source>
        <dbReference type="ARBA" id="ARBA00022884"/>
    </source>
</evidence>
<comment type="similarity">
    <text evidence="5">Belongs to the class I-like SAM-binding methyltransferase superfamily. RsmB/NOP family.</text>
</comment>
<dbReference type="InterPro" id="IPR029063">
    <property type="entry name" value="SAM-dependent_MTases_sf"/>
</dbReference>
<dbReference type="Gene3D" id="3.40.50.150">
    <property type="entry name" value="Vaccinia Virus protein VP39"/>
    <property type="match status" value="1"/>
</dbReference>
<dbReference type="Pfam" id="PF01189">
    <property type="entry name" value="Methyltr_RsmB-F"/>
    <property type="match status" value="1"/>
</dbReference>
<feature type="domain" description="SAM-dependent MTase RsmB/NOP-type" evidence="6">
    <location>
        <begin position="134"/>
        <end position="394"/>
    </location>
</feature>
<dbReference type="InterPro" id="IPR054728">
    <property type="entry name" value="RsmB-like_ferredoxin"/>
</dbReference>
<name>A0ABW5E1G9_9BACT</name>
<dbReference type="GO" id="GO:0032259">
    <property type="term" value="P:methylation"/>
    <property type="evidence" value="ECO:0007669"/>
    <property type="project" value="UniProtKB-KW"/>
</dbReference>
<reference evidence="8" key="1">
    <citation type="journal article" date="2019" name="Int. J. Syst. Evol. Microbiol.">
        <title>The Global Catalogue of Microorganisms (GCM) 10K type strain sequencing project: providing services to taxonomists for standard genome sequencing and annotation.</title>
        <authorList>
            <consortium name="The Broad Institute Genomics Platform"/>
            <consortium name="The Broad Institute Genome Sequencing Center for Infectious Disease"/>
            <person name="Wu L."/>
            <person name="Ma J."/>
        </authorList>
    </citation>
    <scope>NUCLEOTIDE SEQUENCE [LARGE SCALE GENOMIC DNA]</scope>
    <source>
        <strain evidence="8">JCM 16545</strain>
    </source>
</reference>
<protein>
    <submittedName>
        <fullName evidence="7">RsmB/NOP family class I SAM-dependent RNA methyltransferase</fullName>
        <ecNumber evidence="7">2.1.1.-</ecNumber>
    </submittedName>
</protein>
<keyword evidence="3 5" id="KW-0949">S-adenosyl-L-methionine</keyword>
<feature type="binding site" evidence="5">
    <location>
        <position position="247"/>
    </location>
    <ligand>
        <name>S-adenosyl-L-methionine</name>
        <dbReference type="ChEBI" id="CHEBI:59789"/>
    </ligand>
</feature>
<dbReference type="PANTHER" id="PTHR22807">
    <property type="entry name" value="NOP2 YEAST -RELATED NOL1/NOP2/FMU SUN DOMAIN-CONTAINING"/>
    <property type="match status" value="1"/>
</dbReference>
<dbReference type="EMBL" id="JBHUJC010000003">
    <property type="protein sequence ID" value="MFD2275240.1"/>
    <property type="molecule type" value="Genomic_DNA"/>
</dbReference>
<dbReference type="GO" id="GO:0008168">
    <property type="term" value="F:methyltransferase activity"/>
    <property type="evidence" value="ECO:0007669"/>
    <property type="project" value="UniProtKB-KW"/>
</dbReference>
<evidence type="ECO:0000313" key="7">
    <source>
        <dbReference type="EMBL" id="MFD2275240.1"/>
    </source>
</evidence>
<dbReference type="InterPro" id="IPR001678">
    <property type="entry name" value="MeTrfase_RsmB-F_NOP2_dom"/>
</dbReference>
<dbReference type="PANTHER" id="PTHR22807:SF53">
    <property type="entry name" value="RIBOSOMAL RNA SMALL SUBUNIT METHYLTRANSFERASE B-RELATED"/>
    <property type="match status" value="1"/>
</dbReference>
<organism evidence="7 8">
    <name type="scientific">Rubritalea spongiae</name>
    <dbReference type="NCBI Taxonomy" id="430797"/>
    <lineage>
        <taxon>Bacteria</taxon>
        <taxon>Pseudomonadati</taxon>
        <taxon>Verrucomicrobiota</taxon>
        <taxon>Verrucomicrobiia</taxon>
        <taxon>Verrucomicrobiales</taxon>
        <taxon>Rubritaleaceae</taxon>
        <taxon>Rubritalea</taxon>
    </lineage>
</organism>
<evidence type="ECO:0000259" key="6">
    <source>
        <dbReference type="PROSITE" id="PS51686"/>
    </source>
</evidence>
<dbReference type="InterPro" id="IPR049560">
    <property type="entry name" value="MeTrfase_RsmB-F_NOP2_cat"/>
</dbReference>
<evidence type="ECO:0000256" key="1">
    <source>
        <dbReference type="ARBA" id="ARBA00022603"/>
    </source>
</evidence>
<dbReference type="PROSITE" id="PS51686">
    <property type="entry name" value="SAM_MT_RSMB_NOP"/>
    <property type="match status" value="1"/>
</dbReference>
<evidence type="ECO:0000313" key="8">
    <source>
        <dbReference type="Proteomes" id="UP001597297"/>
    </source>
</evidence>
<dbReference type="PRINTS" id="PR02008">
    <property type="entry name" value="RCMTFAMILY"/>
</dbReference>
<dbReference type="InterPro" id="IPR023267">
    <property type="entry name" value="RCMT"/>
</dbReference>
<dbReference type="Proteomes" id="UP001597297">
    <property type="component" value="Unassembled WGS sequence"/>
</dbReference>
<evidence type="ECO:0000256" key="2">
    <source>
        <dbReference type="ARBA" id="ARBA00022679"/>
    </source>
</evidence>
<feature type="binding site" evidence="5">
    <location>
        <position position="292"/>
    </location>
    <ligand>
        <name>S-adenosyl-L-methionine</name>
        <dbReference type="ChEBI" id="CHEBI:59789"/>
    </ligand>
</feature>
<accession>A0ABW5E1G9</accession>
<keyword evidence="8" id="KW-1185">Reference proteome</keyword>
<keyword evidence="4 5" id="KW-0694">RNA-binding</keyword>
<keyword evidence="2 5" id="KW-0808">Transferase</keyword>
<sequence>MHRLLATSAADIIHAVFEQRKVLDHSLAKAFQANPKWGKRDRNFVAETVFEVVRWRRALAFLAQDESTPALCAAQWTRMGYDLPEWWQYDGSDAETIKAREAELAEQPRAVRESIPDWLDALGSEELGESWDAELAALNQRAPVYLRVNTLKTSPAEAIDWLASYHIPAHEVSELPNTLVLNPGKTLPKSLRLDGRVEIQDAGSQMIAPLLEPQANECIIDTCAGAGGKSLHLAALMRGKGKIVAMDIVPKKLQELQRRAKRARATRTIETQLINPEAIATYESIADRVLIDAPCSGLGTLKRQPDLKWRIKPATIQRMRGIQQECLQNYSTMLKPGGRLVYATCSILPSENRQNVDHFLNNAPFKLIKECPVSPAATGYDGFYAAVLEKLPTS</sequence>
<evidence type="ECO:0000256" key="5">
    <source>
        <dbReference type="PROSITE-ProRule" id="PRU01023"/>
    </source>
</evidence>